<dbReference type="EMBL" id="PXNP01000100">
    <property type="protein sequence ID" value="PSF05491.1"/>
    <property type="molecule type" value="Genomic_DNA"/>
</dbReference>
<dbReference type="EMBL" id="PXNP01000031">
    <property type="protein sequence ID" value="PSF09509.1"/>
    <property type="molecule type" value="Genomic_DNA"/>
</dbReference>
<evidence type="ECO:0000313" key="10">
    <source>
        <dbReference type="EMBL" id="PSF12198.1"/>
    </source>
</evidence>
<dbReference type="AlphaFoldDB" id="A0A2T1K6W0"/>
<dbReference type="NCBIfam" id="NF047593">
    <property type="entry name" value="IS66_ISAeme5_TnpA"/>
    <property type="match status" value="1"/>
</dbReference>
<comment type="caution">
    <text evidence="6">The sequence shown here is derived from an EMBL/GenBank/DDBJ whole genome shotgun (WGS) entry which is preliminary data.</text>
</comment>
<evidence type="ECO:0000313" key="4">
    <source>
        <dbReference type="EMBL" id="PSF05522.1"/>
    </source>
</evidence>
<protein>
    <recommendedName>
        <fullName evidence="12">IS66 family insertion sequence element accessory protein TnpB</fullName>
    </recommendedName>
</protein>
<dbReference type="OrthoDB" id="6368379at2"/>
<accession>A0A2T1K6W0</accession>
<reference evidence="6 11" key="1">
    <citation type="submission" date="2018-03" db="EMBL/GenBank/DDBJ databases">
        <title>Marinobacter brunus sp. nov., a marine bacterium of Gamma-proteobacteria isolated from the surface seawater of the South China Sea.</title>
        <authorList>
            <person name="Cheng H."/>
            <person name="Wu Y.-H."/>
            <person name="Xamxidin M."/>
            <person name="Xu X.-W."/>
        </authorList>
    </citation>
    <scope>NUCLEOTIDE SEQUENCE [LARGE SCALE GENOMIC DNA]</scope>
    <source>
        <strain evidence="6 11">NH169-3</strain>
    </source>
</reference>
<evidence type="ECO:0000313" key="11">
    <source>
        <dbReference type="Proteomes" id="UP000239866"/>
    </source>
</evidence>
<evidence type="ECO:0000313" key="2">
    <source>
        <dbReference type="EMBL" id="PSF05491.1"/>
    </source>
</evidence>
<dbReference type="EMBL" id="PXNP01000096">
    <property type="protein sequence ID" value="PSF05795.1"/>
    <property type="molecule type" value="Genomic_DNA"/>
</dbReference>
<name>A0A2T1K6W0_9GAMM</name>
<evidence type="ECO:0000313" key="1">
    <source>
        <dbReference type="EMBL" id="PSF05460.1"/>
    </source>
</evidence>
<sequence>MTTPDLHQFWQETLSDWQASGLSGAAYCKQESLVYHRFVYWRQKLTGRVESSDEPVHARSGFTRVTPTPTPDAGVSLTVSLPGGVSITGLHAGNIDLLGAVLRQL</sequence>
<dbReference type="EMBL" id="PXNP01000095">
    <property type="protein sequence ID" value="PSF05892.1"/>
    <property type="molecule type" value="Genomic_DNA"/>
</dbReference>
<dbReference type="EMBL" id="PXNP01000097">
    <property type="protein sequence ID" value="PSF05595.1"/>
    <property type="molecule type" value="Genomic_DNA"/>
</dbReference>
<evidence type="ECO:0000313" key="5">
    <source>
        <dbReference type="EMBL" id="PSF05595.1"/>
    </source>
</evidence>
<dbReference type="Proteomes" id="UP000239866">
    <property type="component" value="Unassembled WGS sequence"/>
</dbReference>
<dbReference type="EMBL" id="PXNP01000101">
    <property type="protein sequence ID" value="PSF05460.1"/>
    <property type="molecule type" value="Genomic_DNA"/>
</dbReference>
<evidence type="ECO:0000313" key="3">
    <source>
        <dbReference type="EMBL" id="PSF05500.1"/>
    </source>
</evidence>
<organism evidence="6 11">
    <name type="scientific">Marinobacter fuscus</name>
    <dbReference type="NCBI Taxonomy" id="2109942"/>
    <lineage>
        <taxon>Bacteria</taxon>
        <taxon>Pseudomonadati</taxon>
        <taxon>Pseudomonadota</taxon>
        <taxon>Gammaproteobacteria</taxon>
        <taxon>Pseudomonadales</taxon>
        <taxon>Marinobacteraceae</taxon>
        <taxon>Marinobacter</taxon>
    </lineage>
</organism>
<proteinExistence type="predicted"/>
<dbReference type="EMBL" id="PXNP01000098">
    <property type="protein sequence ID" value="PSF05522.1"/>
    <property type="molecule type" value="Genomic_DNA"/>
</dbReference>
<gene>
    <name evidence="10" type="ORF">C7H09_04795</name>
    <name evidence="9" type="ORF">C7H09_07860</name>
    <name evidence="7" type="ORF">C7H09_12520</name>
    <name evidence="8" type="ORF">C7H09_12540</name>
    <name evidence="6" type="ORF">C7H09_12565</name>
    <name evidence="5" type="ORF">C7H09_13055</name>
    <name evidence="4" type="ORF">C7H09_14095</name>
    <name evidence="3" type="ORF">C7H09_14450</name>
    <name evidence="2" type="ORF">C7H09_14570</name>
    <name evidence="1" type="ORF">C7H09_14615</name>
</gene>
<dbReference type="EMBL" id="PXNP01000016">
    <property type="protein sequence ID" value="PSF12198.1"/>
    <property type="molecule type" value="Genomic_DNA"/>
</dbReference>
<evidence type="ECO:0000313" key="9">
    <source>
        <dbReference type="EMBL" id="PSF09509.1"/>
    </source>
</evidence>
<evidence type="ECO:0000313" key="8">
    <source>
        <dbReference type="EMBL" id="PSF05895.1"/>
    </source>
</evidence>
<dbReference type="EMBL" id="PXNP01000095">
    <property type="protein sequence ID" value="PSF05895.1"/>
    <property type="molecule type" value="Genomic_DNA"/>
</dbReference>
<evidence type="ECO:0008006" key="12">
    <source>
        <dbReference type="Google" id="ProtNLM"/>
    </source>
</evidence>
<evidence type="ECO:0000313" key="7">
    <source>
        <dbReference type="EMBL" id="PSF05892.1"/>
    </source>
</evidence>
<evidence type="ECO:0000313" key="6">
    <source>
        <dbReference type="EMBL" id="PSF05795.1"/>
    </source>
</evidence>
<dbReference type="EMBL" id="PXNP01000099">
    <property type="protein sequence ID" value="PSF05500.1"/>
    <property type="molecule type" value="Genomic_DNA"/>
</dbReference>
<dbReference type="RefSeq" id="WP_106761476.1">
    <property type="nucleotide sequence ID" value="NZ_PXNP01000016.1"/>
</dbReference>
<keyword evidence="11" id="KW-1185">Reference proteome</keyword>